<protein>
    <submittedName>
        <fullName evidence="5">Exodeoxyribonuclease VII, small subunit</fullName>
    </submittedName>
</protein>
<dbReference type="PIRSF" id="PIRSF006488">
    <property type="entry name" value="Exonuc_VII_S"/>
    <property type="match status" value="1"/>
</dbReference>
<dbReference type="AlphaFoldDB" id="D7EB76"/>
<dbReference type="HOGENOM" id="CLU_145918_3_1_2"/>
<evidence type="ECO:0000256" key="4">
    <source>
        <dbReference type="SAM" id="Coils"/>
    </source>
</evidence>
<dbReference type="STRING" id="644295.Metev_1755"/>
<dbReference type="SUPFAM" id="SSF116842">
    <property type="entry name" value="XseB-like"/>
    <property type="match status" value="1"/>
</dbReference>
<sequence>MPEEDNDDTRFEDSLEELEQIVKQLENGDLTLDESLETFEYGIKLVQKCNSKINMAEKKIEELIEENSELKTKQFTEFDD</sequence>
<keyword evidence="1" id="KW-0963">Cytoplasm</keyword>
<dbReference type="NCBIfam" id="TIGR01280">
    <property type="entry name" value="xseB"/>
    <property type="match status" value="1"/>
</dbReference>
<dbReference type="NCBIfam" id="NF002140">
    <property type="entry name" value="PRK00977.1-4"/>
    <property type="match status" value="1"/>
</dbReference>
<evidence type="ECO:0000313" key="6">
    <source>
        <dbReference type="Proteomes" id="UP000000391"/>
    </source>
</evidence>
<evidence type="ECO:0000256" key="2">
    <source>
        <dbReference type="ARBA" id="ARBA00022722"/>
    </source>
</evidence>
<proteinExistence type="inferred from homology"/>
<dbReference type="GO" id="GO:0008855">
    <property type="term" value="F:exodeoxyribonuclease VII activity"/>
    <property type="evidence" value="ECO:0007669"/>
    <property type="project" value="InterPro"/>
</dbReference>
<dbReference type="PANTHER" id="PTHR34137:SF1">
    <property type="entry name" value="EXODEOXYRIBONUCLEASE 7 SMALL SUBUNIT"/>
    <property type="match status" value="1"/>
</dbReference>
<evidence type="ECO:0000313" key="5">
    <source>
        <dbReference type="EMBL" id="ADI74593.1"/>
    </source>
</evidence>
<dbReference type="KEGG" id="mev:Metev_1755"/>
<evidence type="ECO:0000256" key="3">
    <source>
        <dbReference type="ARBA" id="ARBA00022801"/>
    </source>
</evidence>
<dbReference type="GeneID" id="9347406"/>
<keyword evidence="3" id="KW-0378">Hydrolase</keyword>
<dbReference type="OrthoDB" id="142216at2157"/>
<keyword evidence="6" id="KW-1185">Reference proteome</keyword>
<dbReference type="InterPro" id="IPR037004">
    <property type="entry name" value="Exonuc_VII_ssu_sf"/>
</dbReference>
<keyword evidence="2" id="KW-0540">Nuclease</keyword>
<feature type="coiled-coil region" evidence="4">
    <location>
        <begin position="46"/>
        <end position="73"/>
    </location>
</feature>
<dbReference type="HAMAP" id="MF_00337">
    <property type="entry name" value="Exonuc_7_S"/>
    <property type="match status" value="1"/>
</dbReference>
<dbReference type="PANTHER" id="PTHR34137">
    <property type="entry name" value="EXODEOXYRIBONUCLEASE 7 SMALL SUBUNIT"/>
    <property type="match status" value="1"/>
</dbReference>
<dbReference type="Proteomes" id="UP000000391">
    <property type="component" value="Chromosome"/>
</dbReference>
<evidence type="ECO:0000256" key="1">
    <source>
        <dbReference type="ARBA" id="ARBA00022490"/>
    </source>
</evidence>
<gene>
    <name evidence="5" type="ordered locus">Metev_1755</name>
</gene>
<dbReference type="InterPro" id="IPR003761">
    <property type="entry name" value="Exonuc_VII_S"/>
</dbReference>
<organism evidence="5 6">
    <name type="scientific">Methanohalobium evestigatum (strain ATCC BAA-1072 / DSM 3721 / NBRC 107634 / OCM 161 / Z-7303)</name>
    <dbReference type="NCBI Taxonomy" id="644295"/>
    <lineage>
        <taxon>Archaea</taxon>
        <taxon>Methanobacteriati</taxon>
        <taxon>Methanobacteriota</taxon>
        <taxon>Stenosarchaea group</taxon>
        <taxon>Methanomicrobia</taxon>
        <taxon>Methanosarcinales</taxon>
        <taxon>Methanosarcinaceae</taxon>
        <taxon>Methanohalobium</taxon>
    </lineage>
</organism>
<dbReference type="GO" id="GO:0009318">
    <property type="term" value="C:exodeoxyribonuclease VII complex"/>
    <property type="evidence" value="ECO:0007669"/>
    <property type="project" value="InterPro"/>
</dbReference>
<dbReference type="RefSeq" id="WP_013195158.1">
    <property type="nucleotide sequence ID" value="NC_014253.1"/>
</dbReference>
<dbReference type="GO" id="GO:0005829">
    <property type="term" value="C:cytosol"/>
    <property type="evidence" value="ECO:0007669"/>
    <property type="project" value="TreeGrafter"/>
</dbReference>
<accession>D7EB76</accession>
<dbReference type="Gene3D" id="1.10.287.1040">
    <property type="entry name" value="Exonuclease VII, small subunit"/>
    <property type="match status" value="1"/>
</dbReference>
<reference evidence="5 6" key="1">
    <citation type="submission" date="2010-06" db="EMBL/GenBank/DDBJ databases">
        <title>Complete sequence chromosome of Methanohalobium evestigatum Z-7303.</title>
        <authorList>
            <consortium name="US DOE Joint Genome Institute"/>
            <person name="Lucas S."/>
            <person name="Copeland A."/>
            <person name="Lapidus A."/>
            <person name="Cheng J.-F."/>
            <person name="Bruce D."/>
            <person name="Goodwin L."/>
            <person name="Pitluck S."/>
            <person name="Saunders E."/>
            <person name="Detter J.C."/>
            <person name="Han C."/>
            <person name="Tapia R."/>
            <person name="Land M."/>
            <person name="Hauser L."/>
            <person name="Kyrpides N."/>
            <person name="Mikhailova N."/>
            <person name="Sieprawska-Lupa M."/>
            <person name="Whitman W.B."/>
            <person name="Anderson I."/>
            <person name="Woyke T."/>
        </authorList>
    </citation>
    <scope>NUCLEOTIDE SEQUENCE [LARGE SCALE GENOMIC DNA]</scope>
    <source>
        <strain evidence="6">ATCC BAA-1072 / DSM 3721 / NBRC 107634 / OCM 161 / Z-7303</strain>
    </source>
</reference>
<dbReference type="GO" id="GO:0006308">
    <property type="term" value="P:DNA catabolic process"/>
    <property type="evidence" value="ECO:0007669"/>
    <property type="project" value="InterPro"/>
</dbReference>
<dbReference type="Pfam" id="PF02609">
    <property type="entry name" value="Exonuc_VII_S"/>
    <property type="match status" value="1"/>
</dbReference>
<dbReference type="EMBL" id="CP002069">
    <property type="protein sequence ID" value="ADI74593.1"/>
    <property type="molecule type" value="Genomic_DNA"/>
</dbReference>
<keyword evidence="4" id="KW-0175">Coiled coil</keyword>
<name>D7EB76_METEZ</name>